<dbReference type="Proteomes" id="UP000805841">
    <property type="component" value="Unassembled WGS sequence"/>
</dbReference>
<sequence>MTPAARELPYLDDWRWLGQQVRCAVRPDEPRLIDHYFAAGRCLARLTPMGPHAVAQATFRLLLATAGDVALPWHWRNQCLDHAWRPLRDLHGLASDATALHRWHAHAQALAQCELLPSISYPETPEGHPR</sequence>
<proteinExistence type="predicted"/>
<name>A0ABR7YW41_9PSED</name>
<accession>A0ABR7YW41</accession>
<dbReference type="EMBL" id="JAAOCA010000002">
    <property type="protein sequence ID" value="MBD1597385.1"/>
    <property type="molecule type" value="Genomic_DNA"/>
</dbReference>
<keyword evidence="2" id="KW-1185">Reference proteome</keyword>
<evidence type="ECO:0000313" key="1">
    <source>
        <dbReference type="EMBL" id="MBD1597385.1"/>
    </source>
</evidence>
<organism evidence="1 2">
    <name type="scientific">Pseudomonas typographi</name>
    <dbReference type="NCBI Taxonomy" id="2715964"/>
    <lineage>
        <taxon>Bacteria</taxon>
        <taxon>Pseudomonadati</taxon>
        <taxon>Pseudomonadota</taxon>
        <taxon>Gammaproteobacteria</taxon>
        <taxon>Pseudomonadales</taxon>
        <taxon>Pseudomonadaceae</taxon>
        <taxon>Pseudomonas</taxon>
    </lineage>
</organism>
<evidence type="ECO:0000313" key="2">
    <source>
        <dbReference type="Proteomes" id="UP000805841"/>
    </source>
</evidence>
<protein>
    <submittedName>
        <fullName evidence="1">FagA protein</fullName>
    </submittedName>
</protein>
<dbReference type="RefSeq" id="WP_190416814.1">
    <property type="nucleotide sequence ID" value="NZ_JAAOCA010000002.1"/>
</dbReference>
<comment type="caution">
    <text evidence="1">The sequence shown here is derived from an EMBL/GenBank/DDBJ whole genome shotgun (WGS) entry which is preliminary data.</text>
</comment>
<reference evidence="1 2" key="1">
    <citation type="journal article" date="2020" name="Insects">
        <title>Bacteria Belonging to Pseudomonas typographi sp. nov. from the Bark Beetle Ips typographus Have Genomic Potential to Aid in the Host Ecology.</title>
        <authorList>
            <person name="Peral-Aranega E."/>
            <person name="Saati-Santamaria Z."/>
            <person name="Kolarik M."/>
            <person name="Rivas R."/>
            <person name="Garcia-Fraile P."/>
        </authorList>
    </citation>
    <scope>NUCLEOTIDE SEQUENCE [LARGE SCALE GENOMIC DNA]</scope>
    <source>
        <strain evidence="1 2">CA3A</strain>
    </source>
</reference>
<gene>
    <name evidence="1" type="ORF">HAQ05_01470</name>
</gene>